<dbReference type="InterPro" id="IPR002575">
    <property type="entry name" value="Aminoglycoside_PTrfase"/>
</dbReference>
<comment type="caution">
    <text evidence="2">The sequence shown here is derived from an EMBL/GenBank/DDBJ whole genome shotgun (WGS) entry which is preliminary data.</text>
</comment>
<evidence type="ECO:0000313" key="3">
    <source>
        <dbReference type="Proteomes" id="UP001597120"/>
    </source>
</evidence>
<accession>A0ABW3DA00</accession>
<dbReference type="InterPro" id="IPR011009">
    <property type="entry name" value="Kinase-like_dom_sf"/>
</dbReference>
<evidence type="ECO:0000259" key="1">
    <source>
        <dbReference type="Pfam" id="PF01636"/>
    </source>
</evidence>
<dbReference type="SUPFAM" id="SSF56112">
    <property type="entry name" value="Protein kinase-like (PK-like)"/>
    <property type="match status" value="1"/>
</dbReference>
<dbReference type="RefSeq" id="WP_379287617.1">
    <property type="nucleotide sequence ID" value="NZ_JBHTIU010000028.1"/>
</dbReference>
<dbReference type="Proteomes" id="UP001597120">
    <property type="component" value="Unassembled WGS sequence"/>
</dbReference>
<dbReference type="Gene3D" id="3.90.1200.10">
    <property type="match status" value="1"/>
</dbReference>
<feature type="domain" description="Aminoglycoside phosphotransferase" evidence="1">
    <location>
        <begin position="33"/>
        <end position="228"/>
    </location>
</feature>
<name>A0ABW3DA00_9BACL</name>
<evidence type="ECO:0000313" key="2">
    <source>
        <dbReference type="EMBL" id="MFD0869319.1"/>
    </source>
</evidence>
<proteinExistence type="predicted"/>
<keyword evidence="3" id="KW-1185">Reference proteome</keyword>
<dbReference type="EMBL" id="JBHTIU010000028">
    <property type="protein sequence ID" value="MFD0869319.1"/>
    <property type="molecule type" value="Genomic_DNA"/>
</dbReference>
<dbReference type="Pfam" id="PF01636">
    <property type="entry name" value="APH"/>
    <property type="match status" value="1"/>
</dbReference>
<protein>
    <submittedName>
        <fullName evidence="2">Phosphotransferase family protein</fullName>
    </submittedName>
</protein>
<gene>
    <name evidence="2" type="ORF">ACFQ03_09155</name>
</gene>
<reference evidence="3" key="1">
    <citation type="journal article" date="2019" name="Int. J. Syst. Evol. Microbiol.">
        <title>The Global Catalogue of Microorganisms (GCM) 10K type strain sequencing project: providing services to taxonomists for standard genome sequencing and annotation.</title>
        <authorList>
            <consortium name="The Broad Institute Genomics Platform"/>
            <consortium name="The Broad Institute Genome Sequencing Center for Infectious Disease"/>
            <person name="Wu L."/>
            <person name="Ma J."/>
        </authorList>
    </citation>
    <scope>NUCLEOTIDE SEQUENCE [LARGE SCALE GENOMIC DNA]</scope>
    <source>
        <strain evidence="3">CCUG 57263</strain>
    </source>
</reference>
<organism evidence="2 3">
    <name type="scientific">Paenibacillus residui</name>
    <dbReference type="NCBI Taxonomy" id="629724"/>
    <lineage>
        <taxon>Bacteria</taxon>
        <taxon>Bacillati</taxon>
        <taxon>Bacillota</taxon>
        <taxon>Bacilli</taxon>
        <taxon>Bacillales</taxon>
        <taxon>Paenibacillaceae</taxon>
        <taxon>Paenibacillus</taxon>
    </lineage>
</organism>
<dbReference type="PANTHER" id="PTHR21310:SF15">
    <property type="entry name" value="AMINOGLYCOSIDE PHOSPHOTRANSFERASE DOMAIN-CONTAINING PROTEIN"/>
    <property type="match status" value="1"/>
</dbReference>
<dbReference type="InterPro" id="IPR051678">
    <property type="entry name" value="AGP_Transferase"/>
</dbReference>
<sequence>MDSGNAEAEIQLIWQEHQLGEIQQLIPLPCQGNQRFVVNGSHIVHLSAGDSAVNGLRSEAEAYRILASSLPVPEMVLYDESRQVIPRSFLITICPPGSPVSESWPGLEMQDRERLAMEAGRHLAILHGHSLPGFTSRQINGLSDGYRYIQDQFRRIARRAINADAIEKSTVARIKAVLDHLRPLFERVKAASFLHGHFHMGQLWQHNGWITGWIGFEFAHSGDPVFDFRTEDRLESDCPGSLSPFYKGYTQVQTLDTSFALKRSFCKLLFNLESFTARSAEYGGTGEENRTKLSQLLRSLELNPG</sequence>
<dbReference type="PANTHER" id="PTHR21310">
    <property type="entry name" value="AMINOGLYCOSIDE PHOSPHOTRANSFERASE-RELATED-RELATED"/>
    <property type="match status" value="1"/>
</dbReference>